<dbReference type="Gene3D" id="3.30.70.1450">
    <property type="entry name" value="Regulator of K+ conductance, C-terminal domain"/>
    <property type="match status" value="2"/>
</dbReference>
<dbReference type="AlphaFoldDB" id="A0A1H7WF18"/>
<dbReference type="PROSITE" id="PS51202">
    <property type="entry name" value="RCK_C"/>
    <property type="match status" value="2"/>
</dbReference>
<evidence type="ECO:0000256" key="7">
    <source>
        <dbReference type="SAM" id="Phobius"/>
    </source>
</evidence>
<feature type="transmembrane region" description="Helical" evidence="7">
    <location>
        <begin position="454"/>
        <end position="476"/>
    </location>
</feature>
<dbReference type="GO" id="GO:0005886">
    <property type="term" value="C:plasma membrane"/>
    <property type="evidence" value="ECO:0007669"/>
    <property type="project" value="TreeGrafter"/>
</dbReference>
<feature type="transmembrane region" description="Helical" evidence="7">
    <location>
        <begin position="497"/>
        <end position="515"/>
    </location>
</feature>
<feature type="domain" description="RCK C-terminal" evidence="8">
    <location>
        <begin position="308"/>
        <end position="391"/>
    </location>
</feature>
<keyword evidence="6 7" id="KW-0472">Membrane</keyword>
<feature type="transmembrane region" description="Helical" evidence="7">
    <location>
        <begin position="98"/>
        <end position="126"/>
    </location>
</feature>
<dbReference type="SUPFAM" id="SSF116726">
    <property type="entry name" value="TrkA C-terminal domain-like"/>
    <property type="match status" value="2"/>
</dbReference>
<feature type="domain" description="RCK C-terminal" evidence="8">
    <location>
        <begin position="217"/>
        <end position="299"/>
    </location>
</feature>
<feature type="transmembrane region" description="Helical" evidence="7">
    <location>
        <begin position="55"/>
        <end position="78"/>
    </location>
</feature>
<dbReference type="OrthoDB" id="9809303at2"/>
<reference evidence="10" key="1">
    <citation type="submission" date="2016-10" db="EMBL/GenBank/DDBJ databases">
        <authorList>
            <person name="Varghese N."/>
        </authorList>
    </citation>
    <scope>NUCLEOTIDE SEQUENCE [LARGE SCALE GENOMIC DNA]</scope>
    <source>
        <strain evidence="10">DSM 45096 / BCRC 16803 / CGMCC 4.1857 / CIP 109030 / JCM 12277 / KCTC 19219 / NBRC 100920 / 33214</strain>
    </source>
</reference>
<evidence type="ECO:0000313" key="9">
    <source>
        <dbReference type="EMBL" id="SEM19665.1"/>
    </source>
</evidence>
<sequence length="602" mass="60800">MNHAAICLVVLGVVVVLFVWNRLPVELVALGSALALLATGVLTTDQVFAGFGDPVVAFVAALFVVSTALQATGVTAWAGRALASVVGAGSRRLLVLTMAAAGLLTALITVNGAVAALLPMTVLLAVRLRVPSSRLAMPLAFAAHAGSLLLLIGSPINVIVSEAASESGARPFGFFEFALVGVPVLAGTMAIAVLLGPRLLPERTPDAIPADLSRHARTLIDHYALAEGSAAVQVTSASDGVGAPLDALAAQAPSGVLVVGAMTADGHDPRGAAPLEAGDIVVLRGDEDDVAAFGRAHGLEPLPPPLHEHLADVLVNRDAGLVELVVSPRSALVGTTAFPGMASASGDLSVLAIHRAGAEVGPRPTTLAAGDGLLIRGRWDELDQAARGRTFLVVDRPQAVRSQTAPLGRPALAALAVLAGMVVLLGTGAAAPAVAATLAALLLVAARTVTVPQAYAGISWTTLVIVGGMFPLSVAMKESGAADMIADLVVSAASGNGRLLLLAVFVLTAVLGQFISNMATALIVTPVAVSAAQDAGVSVLPVLMCVAVPAAAALLTPVATAANMMVMSPGGYRFGDYWKFGLPILGWYLVVAMGVVPLAWPL</sequence>
<protein>
    <submittedName>
        <fullName evidence="9">Di-and tricarboxylate transporter</fullName>
    </submittedName>
</protein>
<accession>A0A1H7WF18</accession>
<feature type="transmembrane region" description="Helical" evidence="7">
    <location>
        <begin position="411"/>
        <end position="442"/>
    </location>
</feature>
<feature type="transmembrane region" description="Helical" evidence="7">
    <location>
        <begin position="172"/>
        <end position="195"/>
    </location>
</feature>
<keyword evidence="3 7" id="KW-0812">Transmembrane</keyword>
<evidence type="ECO:0000313" key="10">
    <source>
        <dbReference type="Proteomes" id="UP000183015"/>
    </source>
</evidence>
<name>A0A1H7WF18_STRJI</name>
<evidence type="ECO:0000256" key="2">
    <source>
        <dbReference type="ARBA" id="ARBA00022448"/>
    </source>
</evidence>
<keyword evidence="10" id="KW-1185">Reference proteome</keyword>
<dbReference type="eggNOG" id="COG0471">
    <property type="taxonomic scope" value="Bacteria"/>
</dbReference>
<dbReference type="EMBL" id="FOAZ01000020">
    <property type="protein sequence ID" value="SEM19665.1"/>
    <property type="molecule type" value="Genomic_DNA"/>
</dbReference>
<feature type="transmembrane region" description="Helical" evidence="7">
    <location>
        <begin position="580"/>
        <end position="600"/>
    </location>
</feature>
<feature type="transmembrane region" description="Helical" evidence="7">
    <location>
        <begin position="535"/>
        <end position="559"/>
    </location>
</feature>
<dbReference type="Proteomes" id="UP000183015">
    <property type="component" value="Unassembled WGS sequence"/>
</dbReference>
<feature type="transmembrane region" description="Helical" evidence="7">
    <location>
        <begin position="27"/>
        <end position="48"/>
    </location>
</feature>
<dbReference type="RefSeq" id="WP_042446736.1">
    <property type="nucleotide sequence ID" value="NZ_BBPN01000011.1"/>
</dbReference>
<proteinExistence type="predicted"/>
<keyword evidence="4" id="KW-0677">Repeat</keyword>
<evidence type="ECO:0000256" key="3">
    <source>
        <dbReference type="ARBA" id="ARBA00022692"/>
    </source>
</evidence>
<feature type="transmembrane region" description="Helical" evidence="7">
    <location>
        <begin position="138"/>
        <end position="160"/>
    </location>
</feature>
<evidence type="ECO:0000256" key="6">
    <source>
        <dbReference type="ARBA" id="ARBA00023136"/>
    </source>
</evidence>
<dbReference type="STRING" id="235985.SAMN05414137_12096"/>
<dbReference type="Pfam" id="PF03600">
    <property type="entry name" value="CitMHS"/>
    <property type="match status" value="1"/>
</dbReference>
<dbReference type="InterPro" id="IPR004680">
    <property type="entry name" value="Cit_transptr-like_dom"/>
</dbReference>
<feature type="transmembrane region" description="Helical" evidence="7">
    <location>
        <begin position="5"/>
        <end position="21"/>
    </location>
</feature>
<gene>
    <name evidence="9" type="ORF">SAMN05414137_12096</name>
</gene>
<dbReference type="InterPro" id="IPR051679">
    <property type="entry name" value="DASS-Related_Transporters"/>
</dbReference>
<dbReference type="InterPro" id="IPR006037">
    <property type="entry name" value="RCK_C"/>
</dbReference>
<dbReference type="GO" id="GO:0006813">
    <property type="term" value="P:potassium ion transport"/>
    <property type="evidence" value="ECO:0007669"/>
    <property type="project" value="InterPro"/>
</dbReference>
<dbReference type="InterPro" id="IPR036721">
    <property type="entry name" value="RCK_C_sf"/>
</dbReference>
<evidence type="ECO:0000256" key="4">
    <source>
        <dbReference type="ARBA" id="ARBA00022737"/>
    </source>
</evidence>
<keyword evidence="2" id="KW-0813">Transport</keyword>
<keyword evidence="5 7" id="KW-1133">Transmembrane helix</keyword>
<evidence type="ECO:0000259" key="8">
    <source>
        <dbReference type="PROSITE" id="PS51202"/>
    </source>
</evidence>
<comment type="subcellular location">
    <subcellularLocation>
        <location evidence="1">Membrane</location>
        <topology evidence="1">Multi-pass membrane protein</topology>
    </subcellularLocation>
</comment>
<evidence type="ECO:0000256" key="5">
    <source>
        <dbReference type="ARBA" id="ARBA00022989"/>
    </source>
</evidence>
<evidence type="ECO:0000256" key="1">
    <source>
        <dbReference type="ARBA" id="ARBA00004141"/>
    </source>
</evidence>
<dbReference type="GO" id="GO:0008324">
    <property type="term" value="F:monoatomic cation transmembrane transporter activity"/>
    <property type="evidence" value="ECO:0007669"/>
    <property type="project" value="InterPro"/>
</dbReference>
<organism evidence="9 10">
    <name type="scientific">Streptacidiphilus jiangxiensis</name>
    <dbReference type="NCBI Taxonomy" id="235985"/>
    <lineage>
        <taxon>Bacteria</taxon>
        <taxon>Bacillati</taxon>
        <taxon>Actinomycetota</taxon>
        <taxon>Actinomycetes</taxon>
        <taxon>Kitasatosporales</taxon>
        <taxon>Streptomycetaceae</taxon>
        <taxon>Streptacidiphilus</taxon>
    </lineage>
</organism>
<dbReference type="PANTHER" id="PTHR43652:SF2">
    <property type="entry name" value="BASIC AMINO ACID ANTIPORTER YFCC-RELATED"/>
    <property type="match status" value="1"/>
</dbReference>
<dbReference type="PANTHER" id="PTHR43652">
    <property type="entry name" value="BASIC AMINO ACID ANTIPORTER YFCC-RELATED"/>
    <property type="match status" value="1"/>
</dbReference>